<feature type="domain" description="Phage tail collar" evidence="1">
    <location>
        <begin position="7"/>
        <end position="63"/>
    </location>
</feature>
<evidence type="ECO:0000313" key="2">
    <source>
        <dbReference type="EMBL" id="MBC3809929.1"/>
    </source>
</evidence>
<name>A0ABR6XAG3_9BURK</name>
<dbReference type="InterPro" id="IPR011083">
    <property type="entry name" value="Phage_tail_collar_dom"/>
</dbReference>
<keyword evidence="3" id="KW-1185">Reference proteome</keyword>
<gene>
    <name evidence="2" type="ORF">H8K26_00620</name>
</gene>
<comment type="caution">
    <text evidence="2">The sequence shown here is derived from an EMBL/GenBank/DDBJ whole genome shotgun (WGS) entry which is preliminary data.</text>
</comment>
<reference evidence="2 3" key="1">
    <citation type="submission" date="2020-08" db="EMBL/GenBank/DDBJ databases">
        <title>Novel species isolated from subtropical streams in China.</title>
        <authorList>
            <person name="Lu H."/>
        </authorList>
    </citation>
    <scope>NUCLEOTIDE SEQUENCE [LARGE SCALE GENOMIC DNA]</scope>
    <source>
        <strain evidence="2 3">CCTCC AB 2015119</strain>
    </source>
</reference>
<dbReference type="Pfam" id="PF07484">
    <property type="entry name" value="Collar"/>
    <property type="match status" value="1"/>
</dbReference>
<dbReference type="SUPFAM" id="SSF88874">
    <property type="entry name" value="Receptor-binding domain of short tail fibre protein gp12"/>
    <property type="match status" value="1"/>
</dbReference>
<protein>
    <submittedName>
        <fullName evidence="2">Phage tail protein</fullName>
    </submittedName>
</protein>
<proteinExistence type="predicted"/>
<sequence length="177" mass="18299">MADPFVGEIRLFAGTYAPQGWLACDGSQVQISENEVLFTLLGTTYGGDGVRTFALPDLRNRLPVGQGTGPALSPRTMGQTFGAASVPLTQAQLPAHSHTIQGSADNATIGVPGPTTVLATLASGTLYDSGVPNPTLERKLSPQSIPVVGGSLPHSNLMPTTALNYIIATVGIYPQQA</sequence>
<dbReference type="RefSeq" id="WP_190476580.1">
    <property type="nucleotide sequence ID" value="NZ_JACOFT010000001.1"/>
</dbReference>
<organism evidence="2 3">
    <name type="scientific">Undibacterium aquatile</name>
    <dbReference type="NCBI Taxonomy" id="1537398"/>
    <lineage>
        <taxon>Bacteria</taxon>
        <taxon>Pseudomonadati</taxon>
        <taxon>Pseudomonadota</taxon>
        <taxon>Betaproteobacteria</taxon>
        <taxon>Burkholderiales</taxon>
        <taxon>Oxalobacteraceae</taxon>
        <taxon>Undibacterium</taxon>
    </lineage>
</organism>
<dbReference type="Proteomes" id="UP000637632">
    <property type="component" value="Unassembled WGS sequence"/>
</dbReference>
<dbReference type="EMBL" id="JACOFT010000001">
    <property type="protein sequence ID" value="MBC3809929.1"/>
    <property type="molecule type" value="Genomic_DNA"/>
</dbReference>
<accession>A0ABR6XAG3</accession>
<dbReference type="InterPro" id="IPR037053">
    <property type="entry name" value="Phage_tail_collar_dom_sf"/>
</dbReference>
<dbReference type="Gene3D" id="3.90.1340.10">
    <property type="entry name" value="Phage tail collar domain"/>
    <property type="match status" value="1"/>
</dbReference>
<evidence type="ECO:0000259" key="1">
    <source>
        <dbReference type="Pfam" id="PF07484"/>
    </source>
</evidence>
<evidence type="ECO:0000313" key="3">
    <source>
        <dbReference type="Proteomes" id="UP000637632"/>
    </source>
</evidence>